<dbReference type="PANTHER" id="PTHR43639:SF1">
    <property type="entry name" value="SHORT-CHAIN DEHYDROGENASE_REDUCTASE FAMILY PROTEIN"/>
    <property type="match status" value="1"/>
</dbReference>
<dbReference type="GO" id="GO:0016491">
    <property type="term" value="F:oxidoreductase activity"/>
    <property type="evidence" value="ECO:0007669"/>
    <property type="project" value="UniProtKB-KW"/>
</dbReference>
<dbReference type="PRINTS" id="PR00080">
    <property type="entry name" value="SDRFAMILY"/>
</dbReference>
<proteinExistence type="inferred from homology"/>
<evidence type="ECO:0000313" key="5">
    <source>
        <dbReference type="Proteomes" id="UP000657385"/>
    </source>
</evidence>
<dbReference type="Proteomes" id="UP000657385">
    <property type="component" value="Unassembled WGS sequence"/>
</dbReference>
<reference evidence="4" key="1">
    <citation type="submission" date="2020-11" db="EMBL/GenBank/DDBJ databases">
        <title>Isolation and identification of active actinomycetes.</title>
        <authorList>
            <person name="Yu B."/>
        </authorList>
    </citation>
    <scope>NUCLEOTIDE SEQUENCE</scope>
    <source>
        <strain evidence="4">NEAU-YB345</strain>
    </source>
</reference>
<accession>A0A931B4R0</accession>
<dbReference type="EMBL" id="JADPRT010000005">
    <property type="protein sequence ID" value="MBF9069352.1"/>
    <property type="molecule type" value="Genomic_DNA"/>
</dbReference>
<keyword evidence="2" id="KW-0560">Oxidoreductase</keyword>
<comment type="similarity">
    <text evidence="1">Belongs to the short-chain dehydrogenases/reductases (SDR) family.</text>
</comment>
<name>A0A931B4R0_9ACTN</name>
<evidence type="ECO:0000259" key="3">
    <source>
        <dbReference type="SMART" id="SM00822"/>
    </source>
</evidence>
<dbReference type="Gene3D" id="3.40.50.720">
    <property type="entry name" value="NAD(P)-binding Rossmann-like Domain"/>
    <property type="match status" value="1"/>
</dbReference>
<keyword evidence="5" id="KW-1185">Reference proteome</keyword>
<dbReference type="PANTHER" id="PTHR43639">
    <property type="entry name" value="OXIDOREDUCTASE, SHORT-CHAIN DEHYDROGENASE/REDUCTASE FAMILY (AFU_ORTHOLOGUE AFUA_5G02870)"/>
    <property type="match status" value="1"/>
</dbReference>
<dbReference type="NCBIfam" id="NF005559">
    <property type="entry name" value="PRK07231.1"/>
    <property type="match status" value="1"/>
</dbReference>
<gene>
    <name evidence="4" type="ORF">I2501_15105</name>
</gene>
<dbReference type="InterPro" id="IPR057326">
    <property type="entry name" value="KR_dom"/>
</dbReference>
<dbReference type="PRINTS" id="PR00081">
    <property type="entry name" value="GDHRDH"/>
</dbReference>
<dbReference type="Pfam" id="PF13561">
    <property type="entry name" value="adh_short_C2"/>
    <property type="match status" value="1"/>
</dbReference>
<evidence type="ECO:0000256" key="2">
    <source>
        <dbReference type="ARBA" id="ARBA00023002"/>
    </source>
</evidence>
<dbReference type="SMART" id="SM00822">
    <property type="entry name" value="PKS_KR"/>
    <property type="match status" value="1"/>
</dbReference>
<evidence type="ECO:0000313" key="4">
    <source>
        <dbReference type="EMBL" id="MBF9069352.1"/>
    </source>
</evidence>
<evidence type="ECO:0000256" key="1">
    <source>
        <dbReference type="ARBA" id="ARBA00006484"/>
    </source>
</evidence>
<dbReference type="AlphaFoldDB" id="A0A931B4R0"/>
<comment type="caution">
    <text evidence="4">The sequence shown here is derived from an EMBL/GenBank/DDBJ whole genome shotgun (WGS) entry which is preliminary data.</text>
</comment>
<organism evidence="4 5">
    <name type="scientific">Streptacidiphilus fuscans</name>
    <dbReference type="NCBI Taxonomy" id="2789292"/>
    <lineage>
        <taxon>Bacteria</taxon>
        <taxon>Bacillati</taxon>
        <taxon>Actinomycetota</taxon>
        <taxon>Actinomycetes</taxon>
        <taxon>Kitasatosporales</taxon>
        <taxon>Streptomycetaceae</taxon>
        <taxon>Streptacidiphilus</taxon>
    </lineage>
</organism>
<dbReference type="RefSeq" id="WP_196194492.1">
    <property type="nucleotide sequence ID" value="NZ_JADPRT010000005.1"/>
</dbReference>
<dbReference type="InterPro" id="IPR036291">
    <property type="entry name" value="NAD(P)-bd_dom_sf"/>
</dbReference>
<dbReference type="FunFam" id="3.40.50.720:FF:000084">
    <property type="entry name" value="Short-chain dehydrogenase reductase"/>
    <property type="match status" value="1"/>
</dbReference>
<dbReference type="CDD" id="cd05233">
    <property type="entry name" value="SDR_c"/>
    <property type="match status" value="1"/>
</dbReference>
<sequence>MNALQNRVALVTGSSRGIGAAIAERFAAEGARVVIHGRDAEALEAVRAKLAAAGAEVLAVSADLTRFDEIEALRAQVEASFGPVDVLVTNAGGNPVPPGPIELISEEGWRASIDANLTSTFLTVKSFLPGMKQRGHGSIVTLSSAAARRPTAHSPAPYAAAKAGVELLTQSLSLQAGPHGVRVNCIAPETILTERNQRQIPAEVQRTMVDAHPVRRLGTPEDVAEAALFLAAESASWISGVVLDVAGGSVLA</sequence>
<dbReference type="SUPFAM" id="SSF51735">
    <property type="entry name" value="NAD(P)-binding Rossmann-fold domains"/>
    <property type="match status" value="1"/>
</dbReference>
<protein>
    <submittedName>
        <fullName evidence="4">SDR family oxidoreductase</fullName>
    </submittedName>
</protein>
<dbReference type="InterPro" id="IPR002347">
    <property type="entry name" value="SDR_fam"/>
</dbReference>
<feature type="domain" description="Ketoreductase" evidence="3">
    <location>
        <begin position="7"/>
        <end position="189"/>
    </location>
</feature>